<protein>
    <submittedName>
        <fullName evidence="1">Uncharacterized protein</fullName>
    </submittedName>
</protein>
<comment type="caution">
    <text evidence="1">The sequence shown here is derived from an EMBL/GenBank/DDBJ whole genome shotgun (WGS) entry which is preliminary data.</text>
</comment>
<dbReference type="Proteomes" id="UP000282574">
    <property type="component" value="Unassembled WGS sequence"/>
</dbReference>
<gene>
    <name evidence="1" type="ORF">DSM107010_70250</name>
</gene>
<keyword evidence="2" id="KW-1185">Reference proteome</keyword>
<accession>A0AB37U840</accession>
<name>A0AB37U840_9CYAN</name>
<sequence length="50" mass="5837">MAMPRSTLELPDTKVYSILQTTLEPPPQDLSLKILQITLEPHPQKYYKRL</sequence>
<proteinExistence type="predicted"/>
<reference evidence="1 2" key="1">
    <citation type="journal article" date="2019" name="Genome Biol. Evol.">
        <title>Day and night: Metabolic profiles and evolutionary relationships of six axenic non-marine cyanobacteria.</title>
        <authorList>
            <person name="Will S.E."/>
            <person name="Henke P."/>
            <person name="Boedeker C."/>
            <person name="Huang S."/>
            <person name="Brinkmann H."/>
            <person name="Rohde M."/>
            <person name="Jarek M."/>
            <person name="Friedl T."/>
            <person name="Seufert S."/>
            <person name="Schumacher M."/>
            <person name="Overmann J."/>
            <person name="Neumann-Schaal M."/>
            <person name="Petersen J."/>
        </authorList>
    </citation>
    <scope>NUCLEOTIDE SEQUENCE [LARGE SCALE GENOMIC DNA]</scope>
    <source>
        <strain evidence="1 2">SAG 39.79</strain>
    </source>
</reference>
<evidence type="ECO:0000313" key="2">
    <source>
        <dbReference type="Proteomes" id="UP000282574"/>
    </source>
</evidence>
<dbReference type="EMBL" id="RSCK01000175">
    <property type="protein sequence ID" value="RUS97068.1"/>
    <property type="molecule type" value="Genomic_DNA"/>
</dbReference>
<dbReference type="AlphaFoldDB" id="A0AB37U840"/>
<evidence type="ECO:0000313" key="1">
    <source>
        <dbReference type="EMBL" id="RUS97068.1"/>
    </source>
</evidence>
<organism evidence="1 2">
    <name type="scientific">Chroococcidiopsis cubana SAG 39.79</name>
    <dbReference type="NCBI Taxonomy" id="388085"/>
    <lineage>
        <taxon>Bacteria</taxon>
        <taxon>Bacillati</taxon>
        <taxon>Cyanobacteriota</taxon>
        <taxon>Cyanophyceae</taxon>
        <taxon>Chroococcidiopsidales</taxon>
        <taxon>Chroococcidiopsidaceae</taxon>
        <taxon>Chroococcidiopsis</taxon>
    </lineage>
</organism>